<dbReference type="EMBL" id="JWTB01000019">
    <property type="protein sequence ID" value="KIC66852.1"/>
    <property type="molecule type" value="Genomic_DNA"/>
</dbReference>
<proteinExistence type="predicted"/>
<sequence>MPSVRGTPAPLPRGTARAPLAPRPAAAVVLGLVLAAGALAGCEYTYDDGRAGSAQAATAAPAPAPTRDPLQQDPVSAADLPDWVFRALPDGTGPVVQADAGILGDGEVQTVMSPVLETGTYSLAIACRSQRRVTFTVRTETLTLLDLALRCGINRDNVIYLSTDSVLMVRVEARTAANFAFRVRRL</sequence>
<comment type="caution">
    <text evidence="1">The sequence shown here is derived from an EMBL/GenBank/DDBJ whole genome shotgun (WGS) entry which is preliminary data.</text>
</comment>
<dbReference type="AlphaFoldDB" id="A0A0B4DDT2"/>
<name>A0A0B4DDT2_PSEPS</name>
<gene>
    <name evidence="1" type="ORF">RM50_10680</name>
</gene>
<accession>A0A0B4DDT2</accession>
<organism evidence="1 2">
    <name type="scientific">Pseudarthrobacter phenanthrenivorans</name>
    <name type="common">Arthrobacter phenanthrenivorans</name>
    <dbReference type="NCBI Taxonomy" id="361575"/>
    <lineage>
        <taxon>Bacteria</taxon>
        <taxon>Bacillati</taxon>
        <taxon>Actinomycetota</taxon>
        <taxon>Actinomycetes</taxon>
        <taxon>Micrococcales</taxon>
        <taxon>Micrococcaceae</taxon>
        <taxon>Pseudarthrobacter</taxon>
    </lineage>
</organism>
<dbReference type="Proteomes" id="UP000031196">
    <property type="component" value="Unassembled WGS sequence"/>
</dbReference>
<dbReference type="RefSeq" id="WP_043452442.1">
    <property type="nucleotide sequence ID" value="NZ_JWTB01000019.1"/>
</dbReference>
<evidence type="ECO:0000313" key="2">
    <source>
        <dbReference type="Proteomes" id="UP000031196"/>
    </source>
</evidence>
<protein>
    <submittedName>
        <fullName evidence="1">Uncharacterized protein</fullName>
    </submittedName>
</protein>
<evidence type="ECO:0000313" key="1">
    <source>
        <dbReference type="EMBL" id="KIC66852.1"/>
    </source>
</evidence>
<reference evidence="1 2" key="1">
    <citation type="submission" date="2014-12" db="EMBL/GenBank/DDBJ databases">
        <title>Genome sequencing of Arthrobacter phenanthrenivorans SWC37.</title>
        <authorList>
            <person name="Tan P.W."/>
            <person name="Chan K.-G."/>
        </authorList>
    </citation>
    <scope>NUCLEOTIDE SEQUENCE [LARGE SCALE GENOMIC DNA]</scope>
    <source>
        <strain evidence="1 2">SWC37</strain>
    </source>
</reference>